<organism evidence="1 2">
    <name type="scientific">Actinotalea fermentans</name>
    <dbReference type="NCBI Taxonomy" id="43671"/>
    <lineage>
        <taxon>Bacteria</taxon>
        <taxon>Bacillati</taxon>
        <taxon>Actinomycetota</taxon>
        <taxon>Actinomycetes</taxon>
        <taxon>Micrococcales</taxon>
        <taxon>Cellulomonadaceae</taxon>
        <taxon>Actinotalea</taxon>
    </lineage>
</organism>
<dbReference type="RefSeq" id="WP_052114085.1">
    <property type="nucleotide sequence ID" value="NZ_BJYK01000003.1"/>
</dbReference>
<dbReference type="OrthoDB" id="9791280at2"/>
<sequence>MSGAVDRQRLYGLVVESELDLHQNRPARPDEPADVRVRWGAPRARRLQGRPVEGALLLDSGSRRYGYVIVERPDGTHLLRFFGACDAEISADLADVTVHPVVGADPGIGVVLATGAVLAYLLVRRGHLVLHGSAVAVDGGAVAFVAPSGGGKSTMATLLCADGAGLVTDDVLRVDLDGPFAPAPSVRSGATGLRLRKGADTLVGLFSDGEPGRHVSADQRQVLTPPGEVPDALPLRAVVVPVPEPGLDALSVERVDPKQAAFDLLGFPRLLGWRDPAYLTRHLAEVAALVARVPVLRARVPWGPPFSPRIAPDLRAAVAEHADAERAGQASGR</sequence>
<comment type="caution">
    <text evidence="1">The sequence shown here is derived from an EMBL/GenBank/DDBJ whole genome shotgun (WGS) entry which is preliminary data.</text>
</comment>
<evidence type="ECO:0000313" key="2">
    <source>
        <dbReference type="Proteomes" id="UP000321484"/>
    </source>
</evidence>
<proteinExistence type="predicted"/>
<protein>
    <recommendedName>
        <fullName evidence="3">HPr kinase</fullName>
    </recommendedName>
</protein>
<accession>A0A511YWY6</accession>
<dbReference type="Gene3D" id="3.40.50.300">
    <property type="entry name" value="P-loop containing nucleotide triphosphate hydrolases"/>
    <property type="match status" value="1"/>
</dbReference>
<name>A0A511YWY6_9CELL</name>
<reference evidence="1 2" key="1">
    <citation type="submission" date="2019-07" db="EMBL/GenBank/DDBJ databases">
        <title>Whole genome shotgun sequence of Actinotalea fermentans NBRC 105374.</title>
        <authorList>
            <person name="Hosoyama A."/>
            <person name="Uohara A."/>
            <person name="Ohji S."/>
            <person name="Ichikawa N."/>
        </authorList>
    </citation>
    <scope>NUCLEOTIDE SEQUENCE [LARGE SCALE GENOMIC DNA]</scope>
    <source>
        <strain evidence="1 2">NBRC 105374</strain>
    </source>
</reference>
<keyword evidence="2" id="KW-1185">Reference proteome</keyword>
<dbReference type="AlphaFoldDB" id="A0A511YWY6"/>
<evidence type="ECO:0008006" key="3">
    <source>
        <dbReference type="Google" id="ProtNLM"/>
    </source>
</evidence>
<dbReference type="SUPFAM" id="SSF53795">
    <property type="entry name" value="PEP carboxykinase-like"/>
    <property type="match status" value="1"/>
</dbReference>
<dbReference type="InterPro" id="IPR027417">
    <property type="entry name" value="P-loop_NTPase"/>
</dbReference>
<evidence type="ECO:0000313" key="1">
    <source>
        <dbReference type="EMBL" id="GEN79705.1"/>
    </source>
</evidence>
<dbReference type="Proteomes" id="UP000321484">
    <property type="component" value="Unassembled WGS sequence"/>
</dbReference>
<dbReference type="EMBL" id="BJYK01000003">
    <property type="protein sequence ID" value="GEN79705.1"/>
    <property type="molecule type" value="Genomic_DNA"/>
</dbReference>
<gene>
    <name evidence="1" type="ORF">AFE02nite_14390</name>
</gene>